<organism evidence="5 6">
    <name type="scientific">Pedosphaera parvula (strain Ellin514)</name>
    <dbReference type="NCBI Taxonomy" id="320771"/>
    <lineage>
        <taxon>Bacteria</taxon>
        <taxon>Pseudomonadati</taxon>
        <taxon>Verrucomicrobiota</taxon>
        <taxon>Pedosphaerae</taxon>
        <taxon>Pedosphaerales</taxon>
        <taxon>Pedosphaeraceae</taxon>
        <taxon>Pedosphaera</taxon>
    </lineage>
</organism>
<feature type="transmembrane region" description="Helical" evidence="2">
    <location>
        <begin position="25"/>
        <end position="42"/>
    </location>
</feature>
<evidence type="ECO:0000256" key="2">
    <source>
        <dbReference type="SAM" id="Phobius"/>
    </source>
</evidence>
<name>B9XNK4_PEDPL</name>
<dbReference type="GO" id="GO:0016791">
    <property type="term" value="F:phosphatase activity"/>
    <property type="evidence" value="ECO:0007669"/>
    <property type="project" value="TreeGrafter"/>
</dbReference>
<dbReference type="Gene3D" id="3.60.40.10">
    <property type="entry name" value="PPM-type phosphatase domain"/>
    <property type="match status" value="1"/>
</dbReference>
<dbReference type="Proteomes" id="UP000003688">
    <property type="component" value="Unassembled WGS sequence"/>
</dbReference>
<feature type="domain" description="PPM-type phosphatase" evidence="4">
    <location>
        <begin position="282"/>
        <end position="503"/>
    </location>
</feature>
<accession>B9XNK4</accession>
<dbReference type="InterPro" id="IPR052016">
    <property type="entry name" value="Bact_Sigma-Reg"/>
</dbReference>
<dbReference type="SMART" id="SM00331">
    <property type="entry name" value="PP2C_SIG"/>
    <property type="match status" value="1"/>
</dbReference>
<reference evidence="5 6" key="1">
    <citation type="journal article" date="2011" name="J. Bacteriol.">
        <title>Genome sequence of 'Pedosphaera parvula' Ellin514, an aerobic Verrucomicrobial isolate from pasture soil.</title>
        <authorList>
            <person name="Kant R."/>
            <person name="van Passel M.W."/>
            <person name="Sangwan P."/>
            <person name="Palva A."/>
            <person name="Lucas S."/>
            <person name="Copeland A."/>
            <person name="Lapidus A."/>
            <person name="Glavina Del Rio T."/>
            <person name="Dalin E."/>
            <person name="Tice H."/>
            <person name="Bruce D."/>
            <person name="Goodwin L."/>
            <person name="Pitluck S."/>
            <person name="Chertkov O."/>
            <person name="Larimer F.W."/>
            <person name="Land M.L."/>
            <person name="Hauser L."/>
            <person name="Brettin T.S."/>
            <person name="Detter J.C."/>
            <person name="Han S."/>
            <person name="de Vos W.M."/>
            <person name="Janssen P.H."/>
            <person name="Smidt H."/>
        </authorList>
    </citation>
    <scope>NUCLEOTIDE SEQUENCE [LARGE SCALE GENOMIC DNA]</scope>
    <source>
        <strain evidence="5 6">Ellin514</strain>
    </source>
</reference>
<evidence type="ECO:0000259" key="3">
    <source>
        <dbReference type="SMART" id="SM00065"/>
    </source>
</evidence>
<keyword evidence="2" id="KW-1133">Transmembrane helix</keyword>
<dbReference type="OrthoDB" id="311592at2"/>
<dbReference type="Pfam" id="PF07228">
    <property type="entry name" value="SpoIIE"/>
    <property type="match status" value="1"/>
</dbReference>
<dbReference type="InterPro" id="IPR001932">
    <property type="entry name" value="PPM-type_phosphatase-like_dom"/>
</dbReference>
<dbReference type="EMBL" id="ABOX02000041">
    <property type="protein sequence ID" value="EEF58544.1"/>
    <property type="molecule type" value="Genomic_DNA"/>
</dbReference>
<evidence type="ECO:0000313" key="5">
    <source>
        <dbReference type="EMBL" id="EEF58544.1"/>
    </source>
</evidence>
<dbReference type="SUPFAM" id="SSF81606">
    <property type="entry name" value="PP2C-like"/>
    <property type="match status" value="1"/>
</dbReference>
<protein>
    <submittedName>
        <fullName evidence="5">Protein serine phosphatase with GAF(S) sensor(S)</fullName>
    </submittedName>
</protein>
<keyword evidence="2" id="KW-0472">Membrane</keyword>
<dbReference type="STRING" id="320771.Cflav_PD1734"/>
<evidence type="ECO:0000259" key="4">
    <source>
        <dbReference type="SMART" id="SM00331"/>
    </source>
</evidence>
<dbReference type="PANTHER" id="PTHR43156:SF2">
    <property type="entry name" value="STAGE II SPORULATION PROTEIN E"/>
    <property type="match status" value="1"/>
</dbReference>
<evidence type="ECO:0000256" key="1">
    <source>
        <dbReference type="ARBA" id="ARBA00022801"/>
    </source>
</evidence>
<keyword evidence="1" id="KW-0378">Hydrolase</keyword>
<dbReference type="SUPFAM" id="SSF55781">
    <property type="entry name" value="GAF domain-like"/>
    <property type="match status" value="1"/>
</dbReference>
<feature type="domain" description="GAF" evidence="3">
    <location>
        <begin position="84"/>
        <end position="255"/>
    </location>
</feature>
<gene>
    <name evidence="5" type="ORF">Cflav_PD1734</name>
</gene>
<dbReference type="PANTHER" id="PTHR43156">
    <property type="entry name" value="STAGE II SPORULATION PROTEIN E-RELATED"/>
    <property type="match status" value="1"/>
</dbReference>
<dbReference type="InterPro" id="IPR003018">
    <property type="entry name" value="GAF"/>
</dbReference>
<dbReference type="Gene3D" id="3.30.450.40">
    <property type="match status" value="1"/>
</dbReference>
<evidence type="ECO:0000313" key="6">
    <source>
        <dbReference type="Proteomes" id="UP000003688"/>
    </source>
</evidence>
<comment type="caution">
    <text evidence="5">The sequence shown here is derived from an EMBL/GenBank/DDBJ whole genome shotgun (WGS) entry which is preliminary data.</text>
</comment>
<dbReference type="AlphaFoldDB" id="B9XNK4"/>
<dbReference type="Pfam" id="PF13185">
    <property type="entry name" value="GAF_2"/>
    <property type="match status" value="1"/>
</dbReference>
<keyword evidence="2" id="KW-0812">Transmembrane</keyword>
<dbReference type="RefSeq" id="WP_007417391.1">
    <property type="nucleotide sequence ID" value="NZ_ABOX02000041.1"/>
</dbReference>
<keyword evidence="6" id="KW-1185">Reference proteome</keyword>
<sequence>MIFKAPHEAVTFLPALGTVAIESEILASIVLLSIAILALQAWKLTERKRRNRELVKKVELLNKSRKYILDFLHDLGEAFTEGINLDELLYMIANFSVTTTQAAAGAVFLFDKEKQYLQAEVVIGPFPPALPIPETVKAQSPASETSLEQLVKSQRVRLREGIIGEVARSGKPVLIQDGLRDPRLVQHEIPELQTRTAIFIPLKFKDEVLGVMAVVNKEKAEAADYFNANDLFLLDSLADHAAISLYNATLYTLEAQQKQLDSDLRVASEIQKMLLPGHAPSVKNFQIEGYNLPARHVGGDYYDFLPLNDSRVGIVIADVSGKAIPSALVMTICRSAIRAQARLSESPTEVLQHVHESVIPDLREDMFVTILYGILDTNNRTFTFVRAGHDPVLWYHANTGVMDVIAPKGMAVGMDRIHRLDERLEECKLPLLPGDIITLYTDGITEALNGEDEEFGRDRLINTIKNVAHENADKILQSIFERLRQFTADIPPHDDRTLIVIKAG</sequence>
<dbReference type="InterPro" id="IPR029016">
    <property type="entry name" value="GAF-like_dom_sf"/>
</dbReference>
<dbReference type="InterPro" id="IPR036457">
    <property type="entry name" value="PPM-type-like_dom_sf"/>
</dbReference>
<dbReference type="SMART" id="SM00065">
    <property type="entry name" value="GAF"/>
    <property type="match status" value="1"/>
</dbReference>
<proteinExistence type="predicted"/>